<sequence>MKKLTVILCLLAALLIASVAQASSTYEDYYNGDDNYPLIWAHMGVATYLDKSSLVCQDYNPPCYTLAINVITVPDADRGNREISRVTTMRFFYNWNDRKMYVDRNTGASDWRYLKPTGSNAESGMSMYVGEAAFYLDYGKKFYGSRTWYDSYLHRNVTVFNNSFYAKL</sequence>
<feature type="chain" id="PRO_5019351471" evidence="1">
    <location>
        <begin position="23"/>
        <end position="168"/>
    </location>
</feature>
<accession>A0A414NV96</accession>
<proteinExistence type="predicted"/>
<keyword evidence="1" id="KW-0732">Signal</keyword>
<dbReference type="EMBL" id="QRHE01000010">
    <property type="protein sequence ID" value="RHF50878.1"/>
    <property type="molecule type" value="Genomic_DNA"/>
</dbReference>
<dbReference type="AlphaFoldDB" id="A0A414NV96"/>
<feature type="signal peptide" evidence="1">
    <location>
        <begin position="1"/>
        <end position="22"/>
    </location>
</feature>
<dbReference type="RefSeq" id="WP_118176539.1">
    <property type="nucleotide sequence ID" value="NZ_CAUCJG010000033.1"/>
</dbReference>
<evidence type="ECO:0000313" key="3">
    <source>
        <dbReference type="Proteomes" id="UP000283442"/>
    </source>
</evidence>
<dbReference type="OrthoDB" id="1665401at2"/>
<dbReference type="Proteomes" id="UP000283442">
    <property type="component" value="Unassembled WGS sequence"/>
</dbReference>
<reference evidence="2 3" key="1">
    <citation type="submission" date="2018-08" db="EMBL/GenBank/DDBJ databases">
        <title>A genome reference for cultivated species of the human gut microbiota.</title>
        <authorList>
            <person name="Zou Y."/>
            <person name="Xue W."/>
            <person name="Luo G."/>
        </authorList>
    </citation>
    <scope>NUCLEOTIDE SEQUENCE [LARGE SCALE GENOMIC DNA]</scope>
    <source>
        <strain evidence="2 3">AM25-21AC</strain>
    </source>
</reference>
<evidence type="ECO:0000256" key="1">
    <source>
        <dbReference type="SAM" id="SignalP"/>
    </source>
</evidence>
<comment type="caution">
    <text evidence="2">The sequence shown here is derived from an EMBL/GenBank/DDBJ whole genome shotgun (WGS) entry which is preliminary data.</text>
</comment>
<name>A0A414NV96_9FIRM</name>
<gene>
    <name evidence="2" type="ORF">DW674_09585</name>
</gene>
<evidence type="ECO:0000313" key="2">
    <source>
        <dbReference type="EMBL" id="RHF50878.1"/>
    </source>
</evidence>
<protein>
    <submittedName>
        <fullName evidence="2">Uncharacterized protein</fullName>
    </submittedName>
</protein>
<organism evidence="2 3">
    <name type="scientific">Mitsuokella multacida</name>
    <dbReference type="NCBI Taxonomy" id="52226"/>
    <lineage>
        <taxon>Bacteria</taxon>
        <taxon>Bacillati</taxon>
        <taxon>Bacillota</taxon>
        <taxon>Negativicutes</taxon>
        <taxon>Selenomonadales</taxon>
        <taxon>Selenomonadaceae</taxon>
        <taxon>Mitsuokella</taxon>
    </lineage>
</organism>